<dbReference type="KEGG" id="nta:107786605"/>
<feature type="compositionally biased region" description="Polar residues" evidence="1">
    <location>
        <begin position="43"/>
        <end position="58"/>
    </location>
</feature>
<dbReference type="InterPro" id="IPR052035">
    <property type="entry name" value="ZnF_BED_domain_contain"/>
</dbReference>
<dbReference type="SMART" id="SM00614">
    <property type="entry name" value="ZnF_BED"/>
    <property type="match status" value="1"/>
</dbReference>
<sequence length="221" mass="25295">METTTGIDVKMMVNDSLIVPVAPQKKGKSTPHTCTPPKKQKRTNSSDPDSKPGNTGRETSQIWNHFIKFIDKGGKRRAKYNYCVKYFASETKTNETSTLWNHLNLMCLKSPFRFVDKKQSTLKFIPIQEGGQETGKSSIERVVYNVEDIRRAIAGFVIIDEQSFKVVEEEGFKKLMAKALPNFELPSRVTVARDCLKIYQEEKEKLKKLIKNQHVYLTSDT</sequence>
<dbReference type="PANTHER" id="PTHR46481:SF7">
    <property type="entry name" value="ZINC FINGER BED DOMAIN-CONTAINING PROTEIN RICESLEEPER 2-LIKE"/>
    <property type="match status" value="1"/>
</dbReference>
<dbReference type="STRING" id="4097.A0A1S3ZH06"/>
<feature type="region of interest" description="Disordered" evidence="1">
    <location>
        <begin position="20"/>
        <end position="58"/>
    </location>
</feature>
<gene>
    <name evidence="2" type="primary">LOC107786605</name>
</gene>
<dbReference type="PaxDb" id="4097-A0A1S3ZH06"/>
<proteinExistence type="predicted"/>
<dbReference type="PANTHER" id="PTHR46481">
    <property type="entry name" value="ZINC FINGER BED DOMAIN-CONTAINING PROTEIN 4"/>
    <property type="match status" value="1"/>
</dbReference>
<name>A0A1S3ZH06_TOBAC</name>
<dbReference type="OMA" id="CSHRICL"/>
<dbReference type="GO" id="GO:0005634">
    <property type="term" value="C:nucleus"/>
    <property type="evidence" value="ECO:0000318"/>
    <property type="project" value="GO_Central"/>
</dbReference>
<reference evidence="2" key="1">
    <citation type="submission" date="2025-08" db="UniProtKB">
        <authorList>
            <consortium name="RefSeq"/>
        </authorList>
    </citation>
    <scope>IDENTIFICATION</scope>
</reference>
<dbReference type="SUPFAM" id="SSF140996">
    <property type="entry name" value="Hermes dimerisation domain"/>
    <property type="match status" value="1"/>
</dbReference>
<dbReference type="AlphaFoldDB" id="A0A1S3ZH06"/>
<dbReference type="GO" id="GO:0006357">
    <property type="term" value="P:regulation of transcription by RNA polymerase II"/>
    <property type="evidence" value="ECO:0000318"/>
    <property type="project" value="GO_Central"/>
</dbReference>
<dbReference type="OrthoDB" id="1298214at2759"/>
<accession>A0A1S3ZH06</accession>
<organism evidence="2">
    <name type="scientific">Nicotiana tabacum</name>
    <name type="common">Common tobacco</name>
    <dbReference type="NCBI Taxonomy" id="4097"/>
    <lineage>
        <taxon>Eukaryota</taxon>
        <taxon>Viridiplantae</taxon>
        <taxon>Streptophyta</taxon>
        <taxon>Embryophyta</taxon>
        <taxon>Tracheophyta</taxon>
        <taxon>Spermatophyta</taxon>
        <taxon>Magnoliopsida</taxon>
        <taxon>eudicotyledons</taxon>
        <taxon>Gunneridae</taxon>
        <taxon>Pentapetalae</taxon>
        <taxon>asterids</taxon>
        <taxon>lamiids</taxon>
        <taxon>Solanales</taxon>
        <taxon>Solanaceae</taxon>
        <taxon>Nicotianoideae</taxon>
        <taxon>Nicotianeae</taxon>
        <taxon>Nicotiana</taxon>
    </lineage>
</organism>
<evidence type="ECO:0000256" key="1">
    <source>
        <dbReference type="SAM" id="MobiDB-lite"/>
    </source>
</evidence>
<evidence type="ECO:0000313" key="2">
    <source>
        <dbReference type="RefSeq" id="XP_016463601.1"/>
    </source>
</evidence>
<dbReference type="RefSeq" id="XP_016463601.1">
    <property type="nucleotide sequence ID" value="XM_016608115.1"/>
</dbReference>
<protein>
    <submittedName>
        <fullName evidence="2">Zinc finger BED domain-containing protein RICESLEEPER 3-like</fullName>
    </submittedName>
</protein>